<organism evidence="1">
    <name type="scientific">Anopheles braziliensis</name>
    <dbReference type="NCBI Taxonomy" id="58242"/>
    <lineage>
        <taxon>Eukaryota</taxon>
        <taxon>Metazoa</taxon>
        <taxon>Ecdysozoa</taxon>
        <taxon>Arthropoda</taxon>
        <taxon>Hexapoda</taxon>
        <taxon>Insecta</taxon>
        <taxon>Pterygota</taxon>
        <taxon>Neoptera</taxon>
        <taxon>Endopterygota</taxon>
        <taxon>Diptera</taxon>
        <taxon>Nematocera</taxon>
        <taxon>Culicoidea</taxon>
        <taxon>Culicidae</taxon>
        <taxon>Anophelinae</taxon>
        <taxon>Anopheles</taxon>
    </lineage>
</organism>
<accession>A0A2M3ZTY3</accession>
<reference evidence="1" key="1">
    <citation type="submission" date="2018-01" db="EMBL/GenBank/DDBJ databases">
        <title>An insight into the sialome of Amazonian anophelines.</title>
        <authorList>
            <person name="Ribeiro J.M."/>
            <person name="Scarpassa V."/>
            <person name="Calvo E."/>
        </authorList>
    </citation>
    <scope>NUCLEOTIDE SEQUENCE</scope>
    <source>
        <tissue evidence="1">Salivary glands</tissue>
    </source>
</reference>
<dbReference type="AlphaFoldDB" id="A0A2M3ZTY3"/>
<sequence length="79" mass="8505">MESWQQYQFLRLVIIVAQISLVRIRNLRVARMGNTGTFKSSGVPDSVSAAPRPELSATAFAPSAATVGSSELLDAILLE</sequence>
<name>A0A2M3ZTY3_9DIPT</name>
<dbReference type="EMBL" id="GGFM01011275">
    <property type="protein sequence ID" value="MBW32026.1"/>
    <property type="molecule type" value="Transcribed_RNA"/>
</dbReference>
<protein>
    <submittedName>
        <fullName evidence="1">Putative secreted peptide</fullName>
    </submittedName>
</protein>
<evidence type="ECO:0000313" key="1">
    <source>
        <dbReference type="EMBL" id="MBW32026.1"/>
    </source>
</evidence>
<proteinExistence type="predicted"/>